<reference evidence="1 2" key="1">
    <citation type="journal article" date="2009" name="J. Bacteriol.">
        <title>Genome sequence of the emerging pathogen Helicobacter canadensis.</title>
        <authorList>
            <person name="Loman N.J."/>
            <person name="Snyder L.A."/>
            <person name="Linton J.D."/>
            <person name="Langdon R."/>
            <person name="Lawson A.J."/>
            <person name="Weinstock G.M."/>
            <person name="Wren B.W."/>
            <person name="Pallen M.J."/>
        </authorList>
    </citation>
    <scope>NUCLEOTIDE SEQUENCE [LARGE SCALE GENOMIC DNA]</scope>
    <source>
        <strain evidence="1 2">MIT 98-5491</strain>
    </source>
</reference>
<sequence>MQNYKIFGESCSPHFIPKELLTPFSVIGNQNHWQEAIDYTFATLREHQRIQSLLLIFFSHLDSLLIPNQQKLTEILKNGCKIYFFVSKDSFSFEECNYLSQFGLVIAF</sequence>
<dbReference type="AlphaFoldDB" id="C5ZWL2"/>
<accession>C5ZWL2</accession>
<dbReference type="OrthoDB" id="5328427at2"/>
<protein>
    <submittedName>
        <fullName evidence="1">Uncharacterized protein</fullName>
    </submittedName>
</protein>
<dbReference type="Proteomes" id="UP000007032">
    <property type="component" value="Chromosome"/>
</dbReference>
<organism evidence="1 2">
    <name type="scientific">Helicobacter canadensis MIT 98-5491</name>
    <dbReference type="NCBI Taxonomy" id="537970"/>
    <lineage>
        <taxon>Bacteria</taxon>
        <taxon>Pseudomonadati</taxon>
        <taxon>Campylobacterota</taxon>
        <taxon>Epsilonproteobacteria</taxon>
        <taxon>Campylobacterales</taxon>
        <taxon>Helicobacteraceae</taxon>
        <taxon>Helicobacter</taxon>
    </lineage>
</organism>
<gene>
    <name evidence="1" type="ORF">HCAN_0816</name>
</gene>
<evidence type="ECO:0000313" key="2">
    <source>
        <dbReference type="Proteomes" id="UP000007032"/>
    </source>
</evidence>
<keyword evidence="2" id="KW-1185">Reference proteome</keyword>
<dbReference type="STRING" id="537970.HCAN_0816"/>
<evidence type="ECO:0000313" key="1">
    <source>
        <dbReference type="EMBL" id="EES89530.1"/>
    </source>
</evidence>
<proteinExistence type="predicted"/>
<dbReference type="HOGENOM" id="CLU_2273482_0_0_7"/>
<dbReference type="EMBL" id="CM000776">
    <property type="protein sequence ID" value="EES89530.1"/>
    <property type="molecule type" value="Genomic_DNA"/>
</dbReference>
<name>C5ZWL2_9HELI</name>
<dbReference type="RefSeq" id="WP_006655518.1">
    <property type="nucleotide sequence ID" value="NZ_CM000776.2"/>
</dbReference>